<sequence length="151" mass="16926">MKQFSLLLLVAALTAVPFTSSAQKGRKQVKDSLSLSCILLNAKDITPKKREDGMEELKLVLSSDTDTTVRAGMDAVISKVQRTQEGKWEVVYYHQDYWFWMSGISKVTVRPNQKVKAGDAIGINEPGEPVELLVYDFETPVDPKKYLKCGK</sequence>
<evidence type="ECO:0000313" key="3">
    <source>
        <dbReference type="Proteomes" id="UP001165367"/>
    </source>
</evidence>
<feature type="chain" id="PRO_5046978252" evidence="1">
    <location>
        <begin position="23"/>
        <end position="151"/>
    </location>
</feature>
<dbReference type="CDD" id="cd12797">
    <property type="entry name" value="M23_peptidase"/>
    <property type="match status" value="1"/>
</dbReference>
<dbReference type="Proteomes" id="UP001165367">
    <property type="component" value="Unassembled WGS sequence"/>
</dbReference>
<dbReference type="Gene3D" id="2.70.70.10">
    <property type="entry name" value="Glucose Permease (Domain IIA)"/>
    <property type="match status" value="1"/>
</dbReference>
<comment type="caution">
    <text evidence="2">The sequence shown here is derived from an EMBL/GenBank/DDBJ whole genome shotgun (WGS) entry which is preliminary data.</text>
</comment>
<evidence type="ECO:0000313" key="2">
    <source>
        <dbReference type="EMBL" id="MCG2615644.1"/>
    </source>
</evidence>
<dbReference type="InterPro" id="IPR011055">
    <property type="entry name" value="Dup_hybrid_motif"/>
</dbReference>
<dbReference type="RefSeq" id="WP_237873637.1">
    <property type="nucleotide sequence ID" value="NZ_JAKLTR010000009.1"/>
</dbReference>
<protein>
    <submittedName>
        <fullName evidence="2">M23 family metallopeptidase</fullName>
    </submittedName>
</protein>
<organism evidence="2 3">
    <name type="scientific">Terrimonas ginsenosidimutans</name>
    <dbReference type="NCBI Taxonomy" id="2908004"/>
    <lineage>
        <taxon>Bacteria</taxon>
        <taxon>Pseudomonadati</taxon>
        <taxon>Bacteroidota</taxon>
        <taxon>Chitinophagia</taxon>
        <taxon>Chitinophagales</taxon>
        <taxon>Chitinophagaceae</taxon>
        <taxon>Terrimonas</taxon>
    </lineage>
</organism>
<evidence type="ECO:0000256" key="1">
    <source>
        <dbReference type="SAM" id="SignalP"/>
    </source>
</evidence>
<accession>A0ABS9KTH4</accession>
<dbReference type="SUPFAM" id="SSF51261">
    <property type="entry name" value="Duplicated hybrid motif"/>
    <property type="match status" value="1"/>
</dbReference>
<keyword evidence="1" id="KW-0732">Signal</keyword>
<proteinExistence type="predicted"/>
<keyword evidence="3" id="KW-1185">Reference proteome</keyword>
<feature type="signal peptide" evidence="1">
    <location>
        <begin position="1"/>
        <end position="22"/>
    </location>
</feature>
<name>A0ABS9KTH4_9BACT</name>
<gene>
    <name evidence="2" type="ORF">LZZ85_15190</name>
</gene>
<dbReference type="EMBL" id="JAKLTR010000009">
    <property type="protein sequence ID" value="MCG2615644.1"/>
    <property type="molecule type" value="Genomic_DNA"/>
</dbReference>
<reference evidence="2" key="1">
    <citation type="submission" date="2022-01" db="EMBL/GenBank/DDBJ databases">
        <authorList>
            <person name="Jo J.-H."/>
            <person name="Im W.-T."/>
        </authorList>
    </citation>
    <scope>NUCLEOTIDE SEQUENCE</scope>
    <source>
        <strain evidence="2">NA20</strain>
    </source>
</reference>